<reference evidence="3 4" key="1">
    <citation type="journal article" date="2016" name="Proc. Natl. Acad. Sci. U.S.A.">
        <title>Comparative genomics of biotechnologically important yeasts.</title>
        <authorList>
            <person name="Riley R."/>
            <person name="Haridas S."/>
            <person name="Wolfe K.H."/>
            <person name="Lopes M.R."/>
            <person name="Hittinger C.T."/>
            <person name="Goeker M."/>
            <person name="Salamov A.A."/>
            <person name="Wisecaver J.H."/>
            <person name="Long T.M."/>
            <person name="Calvey C.H."/>
            <person name="Aerts A.L."/>
            <person name="Barry K.W."/>
            <person name="Choi C."/>
            <person name="Clum A."/>
            <person name="Coughlan A.Y."/>
            <person name="Deshpande S."/>
            <person name="Douglass A.P."/>
            <person name="Hanson S.J."/>
            <person name="Klenk H.-P."/>
            <person name="LaButti K.M."/>
            <person name="Lapidus A."/>
            <person name="Lindquist E.A."/>
            <person name="Lipzen A.M."/>
            <person name="Meier-Kolthoff J.P."/>
            <person name="Ohm R.A."/>
            <person name="Otillar R.P."/>
            <person name="Pangilinan J.L."/>
            <person name="Peng Y."/>
            <person name="Rokas A."/>
            <person name="Rosa C.A."/>
            <person name="Scheuner C."/>
            <person name="Sibirny A.A."/>
            <person name="Slot J.C."/>
            <person name="Stielow J.B."/>
            <person name="Sun H."/>
            <person name="Kurtzman C.P."/>
            <person name="Blackwell M."/>
            <person name="Grigoriev I.V."/>
            <person name="Jeffries T.W."/>
        </authorList>
    </citation>
    <scope>NUCLEOTIDE SEQUENCE [LARGE SCALE GENOMIC DNA]</scope>
    <source>
        <strain evidence="4">ATCC 58044 / CBS 1984 / NCYC 433 / NRRL Y-366-8</strain>
    </source>
</reference>
<feature type="domain" description="CRIB" evidence="2">
    <location>
        <begin position="95"/>
        <end position="108"/>
    </location>
</feature>
<dbReference type="GeneID" id="30202987"/>
<dbReference type="EMBL" id="KV454211">
    <property type="protein sequence ID" value="ODQ58894.1"/>
    <property type="molecule type" value="Genomic_DNA"/>
</dbReference>
<dbReference type="RefSeq" id="XP_019038101.1">
    <property type="nucleotide sequence ID" value="XM_019185741.1"/>
</dbReference>
<name>A0A1E3P113_WICAA</name>
<evidence type="ECO:0000313" key="4">
    <source>
        <dbReference type="Proteomes" id="UP000094112"/>
    </source>
</evidence>
<dbReference type="InterPro" id="IPR000095">
    <property type="entry name" value="CRIB_dom"/>
</dbReference>
<feature type="compositionally biased region" description="Polar residues" evidence="1">
    <location>
        <begin position="134"/>
        <end position="154"/>
    </location>
</feature>
<dbReference type="OrthoDB" id="3981256at2759"/>
<proteinExistence type="predicted"/>
<organism evidence="3 4">
    <name type="scientific">Wickerhamomyces anomalus (strain ATCC 58044 / CBS 1984 / NCYC 433 / NRRL Y-366-8)</name>
    <name type="common">Yeast</name>
    <name type="synonym">Hansenula anomala</name>
    <dbReference type="NCBI Taxonomy" id="683960"/>
    <lineage>
        <taxon>Eukaryota</taxon>
        <taxon>Fungi</taxon>
        <taxon>Dikarya</taxon>
        <taxon>Ascomycota</taxon>
        <taxon>Saccharomycotina</taxon>
        <taxon>Saccharomycetes</taxon>
        <taxon>Phaffomycetales</taxon>
        <taxon>Wickerhamomycetaceae</taxon>
        <taxon>Wickerhamomyces</taxon>
    </lineage>
</organism>
<accession>A0A1E3P113</accession>
<gene>
    <name evidence="3" type="ORF">WICANDRAFT_84599</name>
</gene>
<feature type="region of interest" description="Disordered" evidence="1">
    <location>
        <begin position="425"/>
        <end position="444"/>
    </location>
</feature>
<protein>
    <recommendedName>
        <fullName evidence="2">CRIB domain-containing protein</fullName>
    </recommendedName>
</protein>
<dbReference type="Proteomes" id="UP000094112">
    <property type="component" value="Unassembled WGS sequence"/>
</dbReference>
<dbReference type="AlphaFoldDB" id="A0A1E3P113"/>
<evidence type="ECO:0000259" key="2">
    <source>
        <dbReference type="PROSITE" id="PS50108"/>
    </source>
</evidence>
<dbReference type="PROSITE" id="PS50108">
    <property type="entry name" value="CRIB"/>
    <property type="match status" value="1"/>
</dbReference>
<feature type="region of interest" description="Disordered" evidence="1">
    <location>
        <begin position="125"/>
        <end position="178"/>
    </location>
</feature>
<evidence type="ECO:0000256" key="1">
    <source>
        <dbReference type="SAM" id="MobiDB-lite"/>
    </source>
</evidence>
<sequence>MDIRNIHSIWVEDEQSSKFHLNDPNLKILNSQVPLLSSKENIELPPLPPSSFFSYSLKDEDESAKSSNKLHKMFKKFGLNNDQSKAPVKKVKRKISTPFGFNHVSHIDNKPGATITVNQLSEIQPQEQDELDEPSQSNRTSTSAKAFCTSPQINTTTTTTKQIPRSISNATSLSRTPSSQLFTRSASISTMATTISSKTHSKKNSIIPITNQHKHQDSSSSIENLKKLEKNQISKQCSNDYTTNDFKFPNKSKKDSINWGTPDLKSAVRQSWIYEDLSPKSMISPVKPLKRSNSISGSPSYSPYRSDINLFQNELEVSFNRDENNLNEIINSIDDFTQLINNHQDQVDEDDEFNETLASLRAAKFSRLSRLENFYDHQDPKYLSFIEEFEKIKTNDSNYTKTTSVEFHKVPEIYETDQEFEDDEEIESTPRQHHISTLLPSMIP</sequence>
<evidence type="ECO:0000313" key="3">
    <source>
        <dbReference type="EMBL" id="ODQ58894.1"/>
    </source>
</evidence>
<keyword evidence="4" id="KW-1185">Reference proteome</keyword>
<feature type="compositionally biased region" description="Polar residues" evidence="1">
    <location>
        <begin position="161"/>
        <end position="178"/>
    </location>
</feature>